<evidence type="ECO:0000256" key="2">
    <source>
        <dbReference type="SAM" id="Phobius"/>
    </source>
</evidence>
<evidence type="ECO:0000256" key="1">
    <source>
        <dbReference type="ARBA" id="ARBA00007099"/>
    </source>
</evidence>
<dbReference type="Pfam" id="PF12640">
    <property type="entry name" value="UPF0489"/>
    <property type="match status" value="1"/>
</dbReference>
<reference evidence="3" key="3">
    <citation type="submission" date="2023-05" db="EMBL/GenBank/DDBJ databases">
        <authorList>
            <person name="Smith C.H."/>
        </authorList>
    </citation>
    <scope>NUCLEOTIDE SEQUENCE</scope>
    <source>
        <strain evidence="3">CHS0354</strain>
        <tissue evidence="3">Mantle</tissue>
    </source>
</reference>
<keyword evidence="4" id="KW-1185">Reference proteome</keyword>
<keyword evidence="2" id="KW-1133">Transmembrane helix</keyword>
<keyword evidence="2" id="KW-0472">Membrane</keyword>
<proteinExistence type="inferred from homology"/>
<feature type="transmembrane region" description="Helical" evidence="2">
    <location>
        <begin position="45"/>
        <end position="65"/>
    </location>
</feature>
<dbReference type="EMBL" id="JAEAOA010002306">
    <property type="protein sequence ID" value="KAK3583620.1"/>
    <property type="molecule type" value="Genomic_DNA"/>
</dbReference>
<dbReference type="PANTHER" id="PTHR13225">
    <property type="entry name" value="MISEXPRESSION SUPPRESSOR OF RAS 6"/>
    <property type="match status" value="1"/>
</dbReference>
<dbReference type="AlphaFoldDB" id="A0AAE0VNX6"/>
<dbReference type="InterPro" id="IPR024131">
    <property type="entry name" value="UPF0489"/>
</dbReference>
<dbReference type="PANTHER" id="PTHR13225:SF3">
    <property type="entry name" value="UPF0489 PROTEIN C5ORF22"/>
    <property type="match status" value="1"/>
</dbReference>
<organism evidence="3 4">
    <name type="scientific">Potamilus streckersoni</name>
    <dbReference type="NCBI Taxonomy" id="2493646"/>
    <lineage>
        <taxon>Eukaryota</taxon>
        <taxon>Metazoa</taxon>
        <taxon>Spiralia</taxon>
        <taxon>Lophotrochozoa</taxon>
        <taxon>Mollusca</taxon>
        <taxon>Bivalvia</taxon>
        <taxon>Autobranchia</taxon>
        <taxon>Heteroconchia</taxon>
        <taxon>Palaeoheterodonta</taxon>
        <taxon>Unionida</taxon>
        <taxon>Unionoidea</taxon>
        <taxon>Unionidae</taxon>
        <taxon>Ambleminae</taxon>
        <taxon>Lampsilini</taxon>
        <taxon>Potamilus</taxon>
    </lineage>
</organism>
<accession>A0AAE0VNX6</accession>
<evidence type="ECO:0000313" key="4">
    <source>
        <dbReference type="Proteomes" id="UP001195483"/>
    </source>
</evidence>
<gene>
    <name evidence="3" type="ORF">CHS0354_039443</name>
</gene>
<evidence type="ECO:0000313" key="3">
    <source>
        <dbReference type="EMBL" id="KAK3583620.1"/>
    </source>
</evidence>
<keyword evidence="2" id="KW-0812">Transmembrane</keyword>
<reference evidence="3" key="2">
    <citation type="journal article" date="2021" name="Genome Biol. Evol.">
        <title>Developing a high-quality reference genome for a parasitic bivalve with doubly uniparental inheritance (Bivalvia: Unionida).</title>
        <authorList>
            <person name="Smith C.H."/>
        </authorList>
    </citation>
    <scope>NUCLEOTIDE SEQUENCE</scope>
    <source>
        <strain evidence="3">CHS0354</strain>
        <tissue evidence="3">Mantle</tissue>
    </source>
</reference>
<protein>
    <submittedName>
        <fullName evidence="3">Uncharacterized protein</fullName>
    </submittedName>
</protein>
<dbReference type="Proteomes" id="UP001195483">
    <property type="component" value="Unassembled WGS sequence"/>
</dbReference>
<comment type="similarity">
    <text evidence="1">Belongs to the UPF0489 family.</text>
</comment>
<comment type="caution">
    <text evidence="3">The sequence shown here is derived from an EMBL/GenBank/DDBJ whole genome shotgun (WGS) entry which is preliminary data.</text>
</comment>
<reference evidence="3" key="1">
    <citation type="journal article" date="2021" name="Genome Biol. Evol.">
        <title>A High-Quality Reference Genome for a Parasitic Bivalve with Doubly Uniparental Inheritance (Bivalvia: Unionida).</title>
        <authorList>
            <person name="Smith C.H."/>
        </authorList>
    </citation>
    <scope>NUCLEOTIDE SEQUENCE</scope>
    <source>
        <strain evidence="3">CHS0354</strain>
    </source>
</reference>
<sequence>MSTPHRINCRTLHNYSPLRSTIYKSTVNEQMLNFRRMKMFIRRHVWKHAFLGCAFFSLIAVYVLSLRYTGAAGTRSTFSLRGPEIDKHLVDGLGRGYDPLHDVKILAPEYPILSLNKSSHKVKKSSNHSTIDVFVFEEHHEAIPYWFHAADTGKIPKQENILIHIDGHSDLAPPFFVPGYPFFRYPRHKELKMLMQKNDAFIQGSNMAGLISKVIWVWPHWDRINHEGKHRKYYMQIGWAAVNDPQNPGQKMKSFCMCQTNGSESECMYQSTESEEGWAGKKIPTESCHVRKGFVVEEVHELQAVKVFSEKDLILKTDNVILDIDEDFYGCTYAIQPLLDVNVTLTMVKEMDNLIENIFCPKTTEHEKNSDKLLWEVIENIKLNRKCKQTRTCKPEKVNVIKGLLNSLQTAKDIKTCENQVKLRHKLVTLLVKQLENLTDIQLEKLQETGFCSSTTPKTLPIFGARMFGICYGANTPNDTAVITYMPPLKEVETRTLILQKILSKIKKFSPKLVTLCRSMRDGYTPRPFYHQIEKDILHSLSISMQHDLVIHYDKDLLGGVKGWPNRHKKKQA</sequence>
<name>A0AAE0VNX6_9BIVA</name>